<dbReference type="EMBL" id="JAAKZG010000008">
    <property type="protein sequence ID" value="NGN43234.1"/>
    <property type="molecule type" value="Genomic_DNA"/>
</dbReference>
<dbReference type="SMART" id="SM00345">
    <property type="entry name" value="HTH_GNTR"/>
    <property type="match status" value="1"/>
</dbReference>
<dbReference type="AlphaFoldDB" id="A0A7C9R954"/>
<comment type="caution">
    <text evidence="5">The sequence shown here is derived from an EMBL/GenBank/DDBJ whole genome shotgun (WGS) entry which is preliminary data.</text>
</comment>
<dbReference type="SMART" id="SM00895">
    <property type="entry name" value="FCD"/>
    <property type="match status" value="1"/>
</dbReference>
<sequence>MSEMRKAKAGELPDMGFVNTPLRQRLKEVLLRRILGGHYDPGERLIELRIAEEFGTSQGPVREALRELEATGLVTNLPRRGTYVSEVMGDGLREIYTVRGALEEQATRIATTQRACDLDYLQREIDLMRDAAIAGDTHGVVEHSVKFHRSIMEAAKNRLLLNIWQSLQIETRTTITMLTEGLDLVEIADSHQPIIDAIASGNAEEAARVAREHQDYFERLPVPTRA</sequence>
<dbReference type="SUPFAM" id="SSF46785">
    <property type="entry name" value="Winged helix' DNA-binding domain"/>
    <property type="match status" value="1"/>
</dbReference>
<dbReference type="Gene3D" id="1.10.10.10">
    <property type="entry name" value="Winged helix-like DNA-binding domain superfamily/Winged helix DNA-binding domain"/>
    <property type="match status" value="1"/>
</dbReference>
<evidence type="ECO:0000256" key="3">
    <source>
        <dbReference type="ARBA" id="ARBA00023163"/>
    </source>
</evidence>
<feature type="domain" description="HTH gntR-type" evidence="4">
    <location>
        <begin position="20"/>
        <end position="87"/>
    </location>
</feature>
<dbReference type="InterPro" id="IPR008920">
    <property type="entry name" value="TF_FadR/GntR_C"/>
</dbReference>
<keyword evidence="3" id="KW-0804">Transcription</keyword>
<proteinExistence type="predicted"/>
<dbReference type="InterPro" id="IPR000524">
    <property type="entry name" value="Tscrpt_reg_HTH_GntR"/>
</dbReference>
<dbReference type="InterPro" id="IPR036388">
    <property type="entry name" value="WH-like_DNA-bd_sf"/>
</dbReference>
<accession>A0A7C9R954</accession>
<dbReference type="SUPFAM" id="SSF48008">
    <property type="entry name" value="GntR ligand-binding domain-like"/>
    <property type="match status" value="1"/>
</dbReference>
<dbReference type="RefSeq" id="WP_165119589.1">
    <property type="nucleotide sequence ID" value="NZ_JAAKZG010000008.1"/>
</dbReference>
<protein>
    <submittedName>
        <fullName evidence="5">GntR family transcriptional regulator</fullName>
    </submittedName>
</protein>
<dbReference type="CDD" id="cd07377">
    <property type="entry name" value="WHTH_GntR"/>
    <property type="match status" value="1"/>
</dbReference>
<evidence type="ECO:0000256" key="1">
    <source>
        <dbReference type="ARBA" id="ARBA00023015"/>
    </source>
</evidence>
<dbReference type="Proteomes" id="UP000481252">
    <property type="component" value="Unassembled WGS sequence"/>
</dbReference>
<gene>
    <name evidence="5" type="ORF">G6N74_19370</name>
</gene>
<reference evidence="5 6" key="1">
    <citation type="submission" date="2020-02" db="EMBL/GenBank/DDBJ databases">
        <title>Genome sequence of the type strain CGMCC 1.15528 of Mesorhizobium zhangyense.</title>
        <authorList>
            <person name="Gao J."/>
            <person name="Sun J."/>
        </authorList>
    </citation>
    <scope>NUCLEOTIDE SEQUENCE [LARGE SCALE GENOMIC DNA]</scope>
    <source>
        <strain evidence="5 6">CGMCC 1.15528</strain>
    </source>
</reference>
<dbReference type="PANTHER" id="PTHR43537:SF24">
    <property type="entry name" value="GLUCONATE OPERON TRANSCRIPTIONAL REPRESSOR"/>
    <property type="match status" value="1"/>
</dbReference>
<dbReference type="InterPro" id="IPR036390">
    <property type="entry name" value="WH_DNA-bd_sf"/>
</dbReference>
<dbReference type="Pfam" id="PF00392">
    <property type="entry name" value="GntR"/>
    <property type="match status" value="1"/>
</dbReference>
<dbReference type="Gene3D" id="1.20.120.530">
    <property type="entry name" value="GntR ligand-binding domain-like"/>
    <property type="match status" value="1"/>
</dbReference>
<dbReference type="InterPro" id="IPR011711">
    <property type="entry name" value="GntR_C"/>
</dbReference>
<dbReference type="Pfam" id="PF07729">
    <property type="entry name" value="FCD"/>
    <property type="match status" value="1"/>
</dbReference>
<dbReference type="PANTHER" id="PTHR43537">
    <property type="entry name" value="TRANSCRIPTIONAL REGULATOR, GNTR FAMILY"/>
    <property type="match status" value="1"/>
</dbReference>
<evidence type="ECO:0000256" key="2">
    <source>
        <dbReference type="ARBA" id="ARBA00023125"/>
    </source>
</evidence>
<keyword evidence="1" id="KW-0805">Transcription regulation</keyword>
<name>A0A7C9R954_9HYPH</name>
<dbReference type="GO" id="GO:0003700">
    <property type="term" value="F:DNA-binding transcription factor activity"/>
    <property type="evidence" value="ECO:0007669"/>
    <property type="project" value="InterPro"/>
</dbReference>
<evidence type="ECO:0000259" key="4">
    <source>
        <dbReference type="PROSITE" id="PS50949"/>
    </source>
</evidence>
<evidence type="ECO:0000313" key="6">
    <source>
        <dbReference type="Proteomes" id="UP000481252"/>
    </source>
</evidence>
<evidence type="ECO:0000313" key="5">
    <source>
        <dbReference type="EMBL" id="NGN43234.1"/>
    </source>
</evidence>
<dbReference type="PROSITE" id="PS50949">
    <property type="entry name" value="HTH_GNTR"/>
    <property type="match status" value="1"/>
</dbReference>
<dbReference type="GO" id="GO:0003677">
    <property type="term" value="F:DNA binding"/>
    <property type="evidence" value="ECO:0007669"/>
    <property type="project" value="UniProtKB-KW"/>
</dbReference>
<keyword evidence="2" id="KW-0238">DNA-binding</keyword>
<keyword evidence="6" id="KW-1185">Reference proteome</keyword>
<organism evidence="5 6">
    <name type="scientific">Mesorhizobium zhangyense</name>
    <dbReference type="NCBI Taxonomy" id="1776730"/>
    <lineage>
        <taxon>Bacteria</taxon>
        <taxon>Pseudomonadati</taxon>
        <taxon>Pseudomonadota</taxon>
        <taxon>Alphaproteobacteria</taxon>
        <taxon>Hyphomicrobiales</taxon>
        <taxon>Phyllobacteriaceae</taxon>
        <taxon>Mesorhizobium</taxon>
    </lineage>
</organism>